<feature type="domain" description="RING-type" evidence="6">
    <location>
        <begin position="48"/>
        <end position="89"/>
    </location>
</feature>
<dbReference type="InterPro" id="IPR013083">
    <property type="entry name" value="Znf_RING/FYVE/PHD"/>
</dbReference>
<dbReference type="AlphaFoldDB" id="A0A2J8WCT0"/>
<evidence type="ECO:0000259" key="6">
    <source>
        <dbReference type="PROSITE" id="PS50089"/>
    </source>
</evidence>
<dbReference type="PROSITE" id="PS50089">
    <property type="entry name" value="ZF_RING_2"/>
    <property type="match status" value="1"/>
</dbReference>
<feature type="non-terminal residue" evidence="7">
    <location>
        <position position="1"/>
    </location>
</feature>
<dbReference type="GO" id="GO:0000245">
    <property type="term" value="P:spliceosomal complex assembly"/>
    <property type="evidence" value="ECO:0007669"/>
    <property type="project" value="TreeGrafter"/>
</dbReference>
<dbReference type="InterPro" id="IPR017907">
    <property type="entry name" value="Znf_RING_CS"/>
</dbReference>
<dbReference type="PANTHER" id="PTHR47048:SF1">
    <property type="entry name" value="PROTEIN SCAF11"/>
    <property type="match status" value="1"/>
</dbReference>
<comment type="caution">
    <text evidence="7">The sequence shown here is derived from an EMBL/GenBank/DDBJ whole genome shotgun (WGS) entry which is preliminary data.</text>
</comment>
<dbReference type="SUPFAM" id="SSF57850">
    <property type="entry name" value="RING/U-box"/>
    <property type="match status" value="1"/>
</dbReference>
<keyword evidence="5" id="KW-0812">Transmembrane</keyword>
<keyword evidence="5" id="KW-0472">Membrane</keyword>
<sequence>ETLFQREMKKKTECTLNMGDKKYEDMEGEENGDNTIPTGLLYSEADRCPICLNCLIEKEVGFPESCNHVFCMTCILKWAETLASCPIDRKPFQAVFKFSALEGYVKVQVKKQLRETKDKKNENSFEKQVSCHENSKSCIRRKAIVREDLLSAKVCDLKLIHSKLLFAFVFYLFLLFFNLMVVSEFSSVTLQAGK</sequence>
<keyword evidence="2 4" id="KW-0863">Zinc-finger</keyword>
<evidence type="ECO:0000256" key="3">
    <source>
        <dbReference type="ARBA" id="ARBA00022833"/>
    </source>
</evidence>
<dbReference type="CDD" id="cd16636">
    <property type="entry name" value="mRING-HC-C3HC3D_SCAF11"/>
    <property type="match status" value="1"/>
</dbReference>
<dbReference type="Gene3D" id="3.30.40.10">
    <property type="entry name" value="Zinc/RING finger domain, C3HC4 (zinc finger)"/>
    <property type="match status" value="1"/>
</dbReference>
<keyword evidence="1" id="KW-0479">Metal-binding</keyword>
<evidence type="ECO:0000256" key="1">
    <source>
        <dbReference type="ARBA" id="ARBA00022723"/>
    </source>
</evidence>
<dbReference type="FunFam" id="3.30.40.10:FF:000994">
    <property type="entry name" value="SR-related CTD associated factor 11"/>
    <property type="match status" value="1"/>
</dbReference>
<dbReference type="GO" id="GO:0008270">
    <property type="term" value="F:zinc ion binding"/>
    <property type="evidence" value="ECO:0007669"/>
    <property type="project" value="UniProtKB-KW"/>
</dbReference>
<proteinExistence type="predicted"/>
<keyword evidence="3" id="KW-0862">Zinc</keyword>
<evidence type="ECO:0000256" key="2">
    <source>
        <dbReference type="ARBA" id="ARBA00022771"/>
    </source>
</evidence>
<dbReference type="GO" id="GO:0003723">
    <property type="term" value="F:RNA binding"/>
    <property type="evidence" value="ECO:0007669"/>
    <property type="project" value="TreeGrafter"/>
</dbReference>
<dbReference type="Pfam" id="PF13639">
    <property type="entry name" value="zf-RING_2"/>
    <property type="match status" value="1"/>
</dbReference>
<dbReference type="InterPro" id="IPR001841">
    <property type="entry name" value="Znf_RING"/>
</dbReference>
<name>A0A2J8WCT0_PONAB</name>
<reference evidence="7" key="1">
    <citation type="submission" date="2017-12" db="EMBL/GenBank/DDBJ databases">
        <title>High-resolution comparative analysis of great ape genomes.</title>
        <authorList>
            <person name="Pollen A."/>
            <person name="Hastie A."/>
            <person name="Hormozdiari F."/>
            <person name="Dougherty M."/>
            <person name="Liu R."/>
            <person name="Chaisson M."/>
            <person name="Hoppe E."/>
            <person name="Hill C."/>
            <person name="Pang A."/>
            <person name="Hillier L."/>
            <person name="Baker C."/>
            <person name="Armstrong J."/>
            <person name="Shendure J."/>
            <person name="Paten B."/>
            <person name="Wilson R."/>
            <person name="Chao H."/>
            <person name="Schneider V."/>
            <person name="Ventura M."/>
            <person name="Kronenberg Z."/>
            <person name="Murali S."/>
            <person name="Gordon D."/>
            <person name="Cantsilieris S."/>
            <person name="Munson K."/>
            <person name="Nelson B."/>
            <person name="Raja A."/>
            <person name="Underwood J."/>
            <person name="Diekhans M."/>
            <person name="Fiddes I."/>
            <person name="Haussler D."/>
            <person name="Eichler E."/>
        </authorList>
    </citation>
    <scope>NUCLEOTIDE SEQUENCE [LARGE SCALE GENOMIC DNA]</scope>
    <source>
        <strain evidence="7">Susie</strain>
    </source>
</reference>
<evidence type="ECO:0000256" key="5">
    <source>
        <dbReference type="SAM" id="Phobius"/>
    </source>
</evidence>
<feature type="transmembrane region" description="Helical" evidence="5">
    <location>
        <begin position="164"/>
        <end position="182"/>
    </location>
</feature>
<gene>
    <name evidence="7" type="ORF">CR201_G0011669</name>
</gene>
<dbReference type="PANTHER" id="PTHR47048">
    <property type="entry name" value="PROTEIN SCAF11"/>
    <property type="match status" value="1"/>
</dbReference>
<accession>A0A2J8WCT0</accession>
<organism evidence="7">
    <name type="scientific">Pongo abelii</name>
    <name type="common">Sumatran orangutan</name>
    <name type="synonym">Pongo pygmaeus abelii</name>
    <dbReference type="NCBI Taxonomy" id="9601"/>
    <lineage>
        <taxon>Eukaryota</taxon>
        <taxon>Metazoa</taxon>
        <taxon>Chordata</taxon>
        <taxon>Craniata</taxon>
        <taxon>Vertebrata</taxon>
        <taxon>Euteleostomi</taxon>
        <taxon>Mammalia</taxon>
        <taxon>Eutheria</taxon>
        <taxon>Euarchontoglires</taxon>
        <taxon>Primates</taxon>
        <taxon>Haplorrhini</taxon>
        <taxon>Catarrhini</taxon>
        <taxon>Hominidae</taxon>
        <taxon>Pongo</taxon>
    </lineage>
</organism>
<dbReference type="EMBL" id="NDHI03003395">
    <property type="protein sequence ID" value="PNJ67554.1"/>
    <property type="molecule type" value="Genomic_DNA"/>
</dbReference>
<protein>
    <submittedName>
        <fullName evidence="7">SCAF11 isoform 12</fullName>
    </submittedName>
</protein>
<evidence type="ECO:0000313" key="7">
    <source>
        <dbReference type="EMBL" id="PNJ67554.1"/>
    </source>
</evidence>
<evidence type="ECO:0000256" key="4">
    <source>
        <dbReference type="PROSITE-ProRule" id="PRU00175"/>
    </source>
</evidence>
<keyword evidence="5" id="KW-1133">Transmembrane helix</keyword>
<dbReference type="PROSITE" id="PS00518">
    <property type="entry name" value="ZF_RING_1"/>
    <property type="match status" value="1"/>
</dbReference>